<comment type="caution">
    <text evidence="1">The sequence shown here is derived from an EMBL/GenBank/DDBJ whole genome shotgun (WGS) entry which is preliminary data.</text>
</comment>
<evidence type="ECO:0000313" key="1">
    <source>
        <dbReference type="EMBL" id="KAK2173027.1"/>
    </source>
</evidence>
<gene>
    <name evidence="1" type="ORF">NP493_910g01052</name>
</gene>
<dbReference type="Proteomes" id="UP001209878">
    <property type="component" value="Unassembled WGS sequence"/>
</dbReference>
<proteinExistence type="predicted"/>
<dbReference type="EMBL" id="JAODUO010000910">
    <property type="protein sequence ID" value="KAK2173027.1"/>
    <property type="molecule type" value="Genomic_DNA"/>
</dbReference>
<reference evidence="1" key="1">
    <citation type="journal article" date="2023" name="Mol. Biol. Evol.">
        <title>Third-Generation Sequencing Reveals the Adaptive Role of the Epigenome in Three Deep-Sea Polychaetes.</title>
        <authorList>
            <person name="Perez M."/>
            <person name="Aroh O."/>
            <person name="Sun Y."/>
            <person name="Lan Y."/>
            <person name="Juniper S.K."/>
            <person name="Young C.R."/>
            <person name="Angers B."/>
            <person name="Qian P.Y."/>
        </authorList>
    </citation>
    <scope>NUCLEOTIDE SEQUENCE</scope>
    <source>
        <strain evidence="1">R07B-5</strain>
    </source>
</reference>
<protein>
    <submittedName>
        <fullName evidence="1">Uncharacterized protein</fullName>
    </submittedName>
</protein>
<keyword evidence="2" id="KW-1185">Reference proteome</keyword>
<sequence>MCTPRVHCVYIDRIKCDLSSQVRIISMHKLYIKWQLMQFVYFCPRAHHKMLDATVATSGSPKSVLSKFIIWLASIQCTMTCASVYKYVRAQEADKSHARTHTHAHHYRIKCKNTGIYAYIHTYRHSDFKLKYNTSYIYD</sequence>
<name>A0AAD9KKU4_RIDPI</name>
<evidence type="ECO:0000313" key="2">
    <source>
        <dbReference type="Proteomes" id="UP001209878"/>
    </source>
</evidence>
<dbReference type="AlphaFoldDB" id="A0AAD9KKU4"/>
<accession>A0AAD9KKU4</accession>
<organism evidence="1 2">
    <name type="scientific">Ridgeia piscesae</name>
    <name type="common">Tubeworm</name>
    <dbReference type="NCBI Taxonomy" id="27915"/>
    <lineage>
        <taxon>Eukaryota</taxon>
        <taxon>Metazoa</taxon>
        <taxon>Spiralia</taxon>
        <taxon>Lophotrochozoa</taxon>
        <taxon>Annelida</taxon>
        <taxon>Polychaeta</taxon>
        <taxon>Sedentaria</taxon>
        <taxon>Canalipalpata</taxon>
        <taxon>Sabellida</taxon>
        <taxon>Siboglinidae</taxon>
        <taxon>Ridgeia</taxon>
    </lineage>
</organism>